<dbReference type="Proteomes" id="UP000590511">
    <property type="component" value="Unassembled WGS sequence"/>
</dbReference>
<reference evidence="5 6" key="1">
    <citation type="submission" date="2020-08" db="EMBL/GenBank/DDBJ databases">
        <title>Sequencing the genomes of 1000 actinobacteria strains.</title>
        <authorList>
            <person name="Klenk H.-P."/>
        </authorList>
    </citation>
    <scope>NUCLEOTIDE SEQUENCE [LARGE SCALE GENOMIC DNA]</scope>
    <source>
        <strain evidence="5 6">DSM 43150</strain>
    </source>
</reference>
<dbReference type="InterPro" id="IPR013830">
    <property type="entry name" value="SGNH_hydro"/>
</dbReference>
<keyword evidence="7" id="KW-1185">Reference proteome</keyword>
<evidence type="ECO:0000313" key="5">
    <source>
        <dbReference type="EMBL" id="MBB4752608.1"/>
    </source>
</evidence>
<dbReference type="RefSeq" id="WP_188124420.1">
    <property type="nucleotide sequence ID" value="NZ_BOMP01000141.1"/>
</dbReference>
<evidence type="ECO:0000256" key="2">
    <source>
        <dbReference type="ARBA" id="ARBA00022801"/>
    </source>
</evidence>
<dbReference type="AlphaFoldDB" id="A0A7W7HL97"/>
<comment type="caution">
    <text evidence="5">The sequence shown here is derived from an EMBL/GenBank/DDBJ whole genome shotgun (WGS) entry which is preliminary data.</text>
</comment>
<evidence type="ECO:0000313" key="6">
    <source>
        <dbReference type="Proteomes" id="UP000590511"/>
    </source>
</evidence>
<dbReference type="PANTHER" id="PTHR43695:SF1">
    <property type="entry name" value="RHAMNOGALACTURONAN ACETYLESTERASE"/>
    <property type="match status" value="1"/>
</dbReference>
<feature type="domain" description="SGNH hydrolase-type esterase" evidence="3">
    <location>
        <begin position="6"/>
        <end position="173"/>
    </location>
</feature>
<dbReference type="SUPFAM" id="SSF52266">
    <property type="entry name" value="SGNH hydrolase"/>
    <property type="match status" value="1"/>
</dbReference>
<proteinExistence type="inferred from homology"/>
<dbReference type="EMBL" id="JACHNC010000001">
    <property type="protein sequence ID" value="MBB4752608.1"/>
    <property type="molecule type" value="Genomic_DNA"/>
</dbReference>
<protein>
    <submittedName>
        <fullName evidence="5">Pectinesterase</fullName>
        <ecNumber evidence="5">3.1.1.11</ecNumber>
    </submittedName>
</protein>
<evidence type="ECO:0000313" key="4">
    <source>
        <dbReference type="EMBL" id="GIE44726.1"/>
    </source>
</evidence>
<dbReference type="Gene3D" id="3.40.50.1110">
    <property type="entry name" value="SGNH hydrolase"/>
    <property type="match status" value="1"/>
</dbReference>
<evidence type="ECO:0000313" key="7">
    <source>
        <dbReference type="Proteomes" id="UP000631312"/>
    </source>
</evidence>
<accession>A0A7W7HL97</accession>
<keyword evidence="2 5" id="KW-0378">Hydrolase</keyword>
<organism evidence="5 6">
    <name type="scientific">Actinoplanes lobatus</name>
    <dbReference type="NCBI Taxonomy" id="113568"/>
    <lineage>
        <taxon>Bacteria</taxon>
        <taxon>Bacillati</taxon>
        <taxon>Actinomycetota</taxon>
        <taxon>Actinomycetes</taxon>
        <taxon>Micromonosporales</taxon>
        <taxon>Micromonosporaceae</taxon>
        <taxon>Actinoplanes</taxon>
    </lineage>
</organism>
<dbReference type="InterPro" id="IPR036514">
    <property type="entry name" value="SGNH_hydro_sf"/>
</dbReference>
<evidence type="ECO:0000259" key="3">
    <source>
        <dbReference type="Pfam" id="PF13472"/>
    </source>
</evidence>
<dbReference type="GO" id="GO:0030599">
    <property type="term" value="F:pectinesterase activity"/>
    <property type="evidence" value="ECO:0007669"/>
    <property type="project" value="UniProtKB-EC"/>
</dbReference>
<dbReference type="PANTHER" id="PTHR43695">
    <property type="entry name" value="PUTATIVE (AFU_ORTHOLOGUE AFUA_2G17250)-RELATED"/>
    <property type="match status" value="1"/>
</dbReference>
<dbReference type="Pfam" id="PF13472">
    <property type="entry name" value="Lipase_GDSL_2"/>
    <property type="match status" value="1"/>
</dbReference>
<reference evidence="4 7" key="2">
    <citation type="submission" date="2021-01" db="EMBL/GenBank/DDBJ databases">
        <title>Whole genome shotgun sequence of Actinoplanes lobatus NBRC 12513.</title>
        <authorList>
            <person name="Komaki H."/>
            <person name="Tamura T."/>
        </authorList>
    </citation>
    <scope>NUCLEOTIDE SEQUENCE [LARGE SCALE GENOMIC DNA]</scope>
    <source>
        <strain evidence="4 7">NBRC 12513</strain>
    </source>
</reference>
<dbReference type="Proteomes" id="UP000631312">
    <property type="component" value="Unassembled WGS sequence"/>
</dbReference>
<dbReference type="CDD" id="cd01821">
    <property type="entry name" value="Rhamnogalacturan_acetylesterase_like"/>
    <property type="match status" value="1"/>
</dbReference>
<comment type="similarity">
    <text evidence="1">Belongs to the 'GDSL' lipolytic enzyme family.</text>
</comment>
<dbReference type="EC" id="3.1.1.11" evidence="5"/>
<dbReference type="EMBL" id="BOMP01000141">
    <property type="protein sequence ID" value="GIE44726.1"/>
    <property type="molecule type" value="Genomic_DNA"/>
</dbReference>
<name>A0A7W7HL97_9ACTN</name>
<evidence type="ECO:0000256" key="1">
    <source>
        <dbReference type="ARBA" id="ARBA00008668"/>
    </source>
</evidence>
<sequence>MTVYIVGDSTAATYTAEAAPQTGWGQVLAELIGTDVVNAATPGTSSKSFIELGLLDPILDRITAGDCLVVSFGHNDAKADDPARYTEPATTYPEHLSRYVDGARARGAGPVLVTPVERRHFDSSGVIVPSHGKYPAAMAELATGLGVPLIDLTAASTRLWNAEGPAGTKKYFLHVPAGRYPKYPDGIEDDTHFLDYGARAVARLVASSLNSQVRRT</sequence>
<gene>
    <name evidence="4" type="ORF">Alo02nite_76240</name>
    <name evidence="5" type="ORF">BJ964_006769</name>
</gene>
<dbReference type="InterPro" id="IPR037459">
    <property type="entry name" value="RhgT-like"/>
</dbReference>